<dbReference type="GO" id="GO:0016042">
    <property type="term" value="P:lipid catabolic process"/>
    <property type="evidence" value="ECO:0007669"/>
    <property type="project" value="UniProtKB-KW"/>
</dbReference>
<evidence type="ECO:0000256" key="2">
    <source>
        <dbReference type="ARBA" id="ARBA00022801"/>
    </source>
</evidence>
<dbReference type="PANTHER" id="PTHR10272">
    <property type="entry name" value="PLATELET-ACTIVATING FACTOR ACETYLHYDROLASE"/>
    <property type="match status" value="1"/>
</dbReference>
<dbReference type="OrthoDB" id="2363873at2759"/>
<feature type="chain" id="PRO_5013017662" description="1-alkyl-2-acetylglycerophosphocholine esterase" evidence="5">
    <location>
        <begin position="16"/>
        <end position="374"/>
    </location>
</feature>
<keyword evidence="3" id="KW-0442">Lipid degradation</keyword>
<dbReference type="EC" id="3.1.1.47" evidence="1"/>
<dbReference type="SUPFAM" id="SSF53474">
    <property type="entry name" value="alpha/beta-Hydrolases"/>
    <property type="match status" value="1"/>
</dbReference>
<dbReference type="PANTHER" id="PTHR10272:SF14">
    <property type="entry name" value="PAF ACETYLHYDROLASE FAMILY PROTEIN"/>
    <property type="match status" value="1"/>
</dbReference>
<comment type="caution">
    <text evidence="6">The sequence shown here is derived from an EMBL/GenBank/DDBJ whole genome shotgun (WGS) entry which is preliminary data.</text>
</comment>
<dbReference type="GO" id="GO:0003847">
    <property type="term" value="F:1-alkyl-2-acetylglycerophosphocholine esterase activity"/>
    <property type="evidence" value="ECO:0007669"/>
    <property type="project" value="UniProtKB-EC"/>
</dbReference>
<organism evidence="6 7">
    <name type="scientific">Pseudocercospora musae</name>
    <dbReference type="NCBI Taxonomy" id="113226"/>
    <lineage>
        <taxon>Eukaryota</taxon>
        <taxon>Fungi</taxon>
        <taxon>Dikarya</taxon>
        <taxon>Ascomycota</taxon>
        <taxon>Pezizomycotina</taxon>
        <taxon>Dothideomycetes</taxon>
        <taxon>Dothideomycetidae</taxon>
        <taxon>Mycosphaerellales</taxon>
        <taxon>Mycosphaerellaceae</taxon>
        <taxon>Pseudocercospora</taxon>
    </lineage>
</organism>
<feature type="signal peptide" evidence="5">
    <location>
        <begin position="1"/>
        <end position="15"/>
    </location>
</feature>
<protein>
    <recommendedName>
        <fullName evidence="1">1-alkyl-2-acetylglycerophosphocholine esterase</fullName>
        <ecNumber evidence="1">3.1.1.47</ecNumber>
    </recommendedName>
</protein>
<evidence type="ECO:0000313" key="7">
    <source>
        <dbReference type="Proteomes" id="UP000073492"/>
    </source>
</evidence>
<dbReference type="EMBL" id="LFZO01000102">
    <property type="protein sequence ID" value="KXT13872.1"/>
    <property type="molecule type" value="Genomic_DNA"/>
</dbReference>
<dbReference type="Gene3D" id="3.40.50.1820">
    <property type="entry name" value="alpha/beta hydrolase"/>
    <property type="match status" value="1"/>
</dbReference>
<name>A0A139IH25_9PEZI</name>
<evidence type="ECO:0000256" key="3">
    <source>
        <dbReference type="ARBA" id="ARBA00022963"/>
    </source>
</evidence>
<keyword evidence="2" id="KW-0378">Hydrolase</keyword>
<reference evidence="6 7" key="1">
    <citation type="submission" date="2015-07" db="EMBL/GenBank/DDBJ databases">
        <title>Comparative genomics of the Sigatoka disease complex on banana suggests a link between parallel evolutionary changes in Pseudocercospora fijiensis and Pseudocercospora eumusae and increased virulence on the banana host.</title>
        <authorList>
            <person name="Chang T.-C."/>
            <person name="Salvucci A."/>
            <person name="Crous P.W."/>
            <person name="Stergiopoulos I."/>
        </authorList>
    </citation>
    <scope>NUCLEOTIDE SEQUENCE [LARGE SCALE GENOMIC DNA]</scope>
    <source>
        <strain evidence="6 7">CBS 116634</strain>
    </source>
</reference>
<dbReference type="Pfam" id="PF03403">
    <property type="entry name" value="PAF-AH_p_II"/>
    <property type="match status" value="2"/>
</dbReference>
<proteinExistence type="predicted"/>
<dbReference type="InterPro" id="IPR029058">
    <property type="entry name" value="AB_hydrolase_fold"/>
</dbReference>
<keyword evidence="5" id="KW-0732">Signal</keyword>
<dbReference type="Proteomes" id="UP000073492">
    <property type="component" value="Unassembled WGS sequence"/>
</dbReference>
<evidence type="ECO:0000313" key="6">
    <source>
        <dbReference type="EMBL" id="KXT13872.1"/>
    </source>
</evidence>
<keyword evidence="7" id="KW-1185">Reference proteome</keyword>
<dbReference type="AlphaFoldDB" id="A0A139IH25"/>
<evidence type="ECO:0000256" key="1">
    <source>
        <dbReference type="ARBA" id="ARBA00013201"/>
    </source>
</evidence>
<sequence length="374" mass="41019">MRIILLFLAIGLVHGSLVFPPPTNGKWGTDIKSSELIDHDRADPYDPDGRPRRLMVSMVYPTLPIHNCHSNDTIPYAPKTVLDVVVEAFEMFGVADISDKVHQLATSICPLPSSGKPSSFPILLFSPGLHGSRFLSLSQAQSIASQGYTIVLLDHTYDTAVIEFSNGDIIERRAFTTVEELDELVHVRAQDVEFMIDQLQNPQSPLWRPDICEVGMYGHSLGGATATFASYIDPSRITAVVDLDGYPFGFNTTGTRQQSVFNIPANLSTPTLLFTNSTTPLGPIWDAFTGWKKRFTLKGATHAAFTDLPLLVDVLGIRERLPEGFIGKIEGARARDAVGEYAVAFFDKALKGRDGGLLNGEGSEEWPEVVIVEE</sequence>
<gene>
    <name evidence="6" type="ORF">AC579_6881</name>
</gene>
<accession>A0A139IH25</accession>
<evidence type="ECO:0000256" key="5">
    <source>
        <dbReference type="SAM" id="SignalP"/>
    </source>
</evidence>
<evidence type="ECO:0000256" key="4">
    <source>
        <dbReference type="ARBA" id="ARBA00023098"/>
    </source>
</evidence>
<keyword evidence="4" id="KW-0443">Lipid metabolism</keyword>